<reference evidence="2" key="1">
    <citation type="submission" date="2021-01" db="EMBL/GenBank/DDBJ databases">
        <authorList>
            <person name="Corre E."/>
            <person name="Pelletier E."/>
            <person name="Niang G."/>
            <person name="Scheremetjew M."/>
            <person name="Finn R."/>
            <person name="Kale V."/>
            <person name="Holt S."/>
            <person name="Cochrane G."/>
            <person name="Meng A."/>
            <person name="Brown T."/>
            <person name="Cohen L."/>
        </authorList>
    </citation>
    <scope>NUCLEOTIDE SEQUENCE</scope>
    <source>
        <strain evidence="2">CCMP281</strain>
    </source>
</reference>
<keyword evidence="1" id="KW-1133">Transmembrane helix</keyword>
<protein>
    <submittedName>
        <fullName evidence="2">Uncharacterized protein</fullName>
    </submittedName>
</protein>
<name>A0A7S3AFX4_9EUKA</name>
<organism evidence="2">
    <name type="scientific">Haptolina ericina</name>
    <dbReference type="NCBI Taxonomy" id="156174"/>
    <lineage>
        <taxon>Eukaryota</taxon>
        <taxon>Haptista</taxon>
        <taxon>Haptophyta</taxon>
        <taxon>Prymnesiophyceae</taxon>
        <taxon>Prymnesiales</taxon>
        <taxon>Prymnesiaceae</taxon>
        <taxon>Haptolina</taxon>
    </lineage>
</organism>
<evidence type="ECO:0000256" key="1">
    <source>
        <dbReference type="SAM" id="Phobius"/>
    </source>
</evidence>
<keyword evidence="1" id="KW-0812">Transmembrane</keyword>
<dbReference type="EMBL" id="HBHX01007573">
    <property type="protein sequence ID" value="CAE0103538.1"/>
    <property type="molecule type" value="Transcribed_RNA"/>
</dbReference>
<evidence type="ECO:0000313" key="2">
    <source>
        <dbReference type="EMBL" id="CAE0103538.1"/>
    </source>
</evidence>
<accession>A0A7S3AFX4</accession>
<feature type="transmembrane region" description="Helical" evidence="1">
    <location>
        <begin position="116"/>
        <end position="136"/>
    </location>
</feature>
<gene>
    <name evidence="2" type="ORF">HERI1096_LOCUS4196</name>
</gene>
<dbReference type="AlphaFoldDB" id="A0A7S3AFX4"/>
<keyword evidence="1" id="KW-0472">Membrane</keyword>
<proteinExistence type="predicted"/>
<sequence length="141" mass="14363">MAAFVTAACFSFSVPPQALVRTIGHPPTCAFTGRSRVLGHMSAADEDGASLSAAFTAEAARRQGRTNEEVTGDGSGVVREVVLRDGKPVSIPRRAPPPPASTMQDEALGLLATPQFLFGCLISVGSLALIIAIAAADGAAS</sequence>